<sequence>MKLSIAMMVKNESKYLDQCLKSLQPIMDEIDSELIIVDTGSKDDTVEIARRYTDKVYFQPWNNNFAEMRNISISYTTGEWVWILDADEIVNDPSEMISFFKTDQYKKYNSASVIIKSISDENKNLKYITVSLIRLFKKDDELKYEGVIHEQPVFKKPVYRLKTEFTHYGYIKTDKEQIKRKFERNVSLLKEQLKENPEHDYYWFQLSQSYVAYEEYEKALEYALKAYEVAKEKRKLNKSMYIYIQLVSAYFWNGQYEELEKICEEAIKESGGHIDLYFFLAKAQMKNFKNEEAVKNYHIYFKMLDHYKSEGMKNIPSGAYSIGFSDHAYAELTRLYDRLEAYDKVLLYASKIKDSRYSKKVFSQIIKAYIKLDKYRDLKNKYDREILNQNKDVINEFLMSLEHIRLNLSEKENKEIIKIFSDGEENYSILNQIRMKMINHKKDLGETLLTKIKNLDFNTLPFYYGDVIYYLLKEKYLLTNILSKVPEYKIQNFITYLSEQYDELSHYILIHLNNQEISNDLNILRINKVLQKNILVLGKLKKEDYKYVFKQYIEQGTNYIQQIYSKYILEHELIYNARNDEDAFFMYMTIAERYKNCDQVKYIQYIRKSLKVYPDMCEGVEIIIEEINELKNEEIRANKEFGAYKTKIKRSIKKLVEEGNLIEAKGIIIEYEKLVSADIEIINIKAVIAMMVNDLDEAEQILMEGLELKPFHCDVLYNLAYVYEAQEKFIKAYKQYKKIIKVANEEMIDEVIKKIEELEKIEAVRAYKNEQGKHIKEY</sequence>
<keyword evidence="4" id="KW-1185">Reference proteome</keyword>
<name>A0A4R2KQC4_9FIRM</name>
<dbReference type="CDD" id="cd02511">
    <property type="entry name" value="Beta4Glucosyltransferase"/>
    <property type="match status" value="1"/>
</dbReference>
<dbReference type="PROSITE" id="PS50005">
    <property type="entry name" value="TPR"/>
    <property type="match status" value="1"/>
</dbReference>
<accession>A0A4R2KQC4</accession>
<dbReference type="RefSeq" id="WP_132244426.1">
    <property type="nucleotide sequence ID" value="NZ_SLWV01000008.1"/>
</dbReference>
<dbReference type="Gene3D" id="3.90.550.10">
    <property type="entry name" value="Spore Coat Polysaccharide Biosynthesis Protein SpsA, Chain A"/>
    <property type="match status" value="1"/>
</dbReference>
<dbReference type="AlphaFoldDB" id="A0A4R2KQC4"/>
<keyword evidence="3" id="KW-0808">Transferase</keyword>
<evidence type="ECO:0000259" key="2">
    <source>
        <dbReference type="Pfam" id="PF00535"/>
    </source>
</evidence>
<protein>
    <submittedName>
        <fullName evidence="3">Glycosyltransferase involved in cell wall biosynthesis</fullName>
    </submittedName>
</protein>
<dbReference type="GO" id="GO:0016740">
    <property type="term" value="F:transferase activity"/>
    <property type="evidence" value="ECO:0007669"/>
    <property type="project" value="UniProtKB-KW"/>
</dbReference>
<evidence type="ECO:0000256" key="1">
    <source>
        <dbReference type="PROSITE-ProRule" id="PRU00339"/>
    </source>
</evidence>
<feature type="domain" description="Glycosyltransferase 2-like" evidence="2">
    <location>
        <begin position="4"/>
        <end position="105"/>
    </location>
</feature>
<dbReference type="Gene3D" id="1.25.40.10">
    <property type="entry name" value="Tetratricopeptide repeat domain"/>
    <property type="match status" value="2"/>
</dbReference>
<evidence type="ECO:0000313" key="4">
    <source>
        <dbReference type="Proteomes" id="UP000294919"/>
    </source>
</evidence>
<dbReference type="PANTHER" id="PTHR43630:SF2">
    <property type="entry name" value="GLYCOSYLTRANSFERASE"/>
    <property type="match status" value="1"/>
</dbReference>
<feature type="repeat" description="TPR" evidence="1">
    <location>
        <begin position="200"/>
        <end position="233"/>
    </location>
</feature>
<evidence type="ECO:0000313" key="3">
    <source>
        <dbReference type="EMBL" id="TCO76461.1"/>
    </source>
</evidence>
<reference evidence="3 4" key="1">
    <citation type="submission" date="2019-03" db="EMBL/GenBank/DDBJ databases">
        <title>Genomic Encyclopedia of Type Strains, Phase IV (KMG-IV): sequencing the most valuable type-strain genomes for metagenomic binning, comparative biology and taxonomic classification.</title>
        <authorList>
            <person name="Goeker M."/>
        </authorList>
    </citation>
    <scope>NUCLEOTIDE SEQUENCE [LARGE SCALE GENOMIC DNA]</scope>
    <source>
        <strain evidence="3 4">DSM 102940</strain>
    </source>
</reference>
<dbReference type="Proteomes" id="UP000294919">
    <property type="component" value="Unassembled WGS sequence"/>
</dbReference>
<organism evidence="3 4">
    <name type="scientific">Marinisporobacter balticus</name>
    <dbReference type="NCBI Taxonomy" id="2018667"/>
    <lineage>
        <taxon>Bacteria</taxon>
        <taxon>Bacillati</taxon>
        <taxon>Bacillota</taxon>
        <taxon>Clostridia</taxon>
        <taxon>Peptostreptococcales</taxon>
        <taxon>Thermotaleaceae</taxon>
        <taxon>Marinisporobacter</taxon>
    </lineage>
</organism>
<dbReference type="OrthoDB" id="9815923at2"/>
<dbReference type="InterPro" id="IPR001173">
    <property type="entry name" value="Glyco_trans_2-like"/>
</dbReference>
<dbReference type="PANTHER" id="PTHR43630">
    <property type="entry name" value="POLY-BETA-1,6-N-ACETYL-D-GLUCOSAMINE SYNTHASE"/>
    <property type="match status" value="1"/>
</dbReference>
<gene>
    <name evidence="3" type="ORF">EV214_10863</name>
</gene>
<dbReference type="Pfam" id="PF00535">
    <property type="entry name" value="Glycos_transf_2"/>
    <property type="match status" value="1"/>
</dbReference>
<dbReference type="InterPro" id="IPR019734">
    <property type="entry name" value="TPR_rpt"/>
</dbReference>
<proteinExistence type="predicted"/>
<dbReference type="SUPFAM" id="SSF48452">
    <property type="entry name" value="TPR-like"/>
    <property type="match status" value="2"/>
</dbReference>
<keyword evidence="1" id="KW-0802">TPR repeat</keyword>
<dbReference type="InterPro" id="IPR029044">
    <property type="entry name" value="Nucleotide-diphossugar_trans"/>
</dbReference>
<dbReference type="InterPro" id="IPR011990">
    <property type="entry name" value="TPR-like_helical_dom_sf"/>
</dbReference>
<dbReference type="SUPFAM" id="SSF53448">
    <property type="entry name" value="Nucleotide-diphospho-sugar transferases"/>
    <property type="match status" value="1"/>
</dbReference>
<comment type="caution">
    <text evidence="3">The sequence shown here is derived from an EMBL/GenBank/DDBJ whole genome shotgun (WGS) entry which is preliminary data.</text>
</comment>
<dbReference type="SMART" id="SM00028">
    <property type="entry name" value="TPR"/>
    <property type="match status" value="5"/>
</dbReference>
<dbReference type="EMBL" id="SLWV01000008">
    <property type="protein sequence ID" value="TCO76461.1"/>
    <property type="molecule type" value="Genomic_DNA"/>
</dbReference>